<dbReference type="Pfam" id="PF07369">
    <property type="entry name" value="DUF1488"/>
    <property type="match status" value="1"/>
</dbReference>
<gene>
    <name evidence="1" type="ORF">HDIA_1484</name>
</gene>
<dbReference type="OrthoDB" id="7360668at2"/>
<protein>
    <submittedName>
        <fullName evidence="1">Uncharacterized protein</fullName>
    </submittedName>
</protein>
<reference evidence="2" key="1">
    <citation type="submission" date="2017-09" db="EMBL/GenBank/DDBJ databases">
        <title>Genome sequence of Nannocystis excedens DSM 71.</title>
        <authorList>
            <person name="Blom J."/>
        </authorList>
    </citation>
    <scope>NUCLEOTIDE SEQUENCE [LARGE SCALE GENOMIC DNA]</scope>
    <source>
        <strain evidence="2">type strain: E19</strain>
    </source>
</reference>
<dbReference type="AlphaFoldDB" id="A0A2C9D679"/>
<dbReference type="RefSeq" id="WP_099555598.1">
    <property type="nucleotide sequence ID" value="NZ_LT960614.1"/>
</dbReference>
<accession>A0A2C9D679</accession>
<sequence length="86" mass="9570">MALNFINPSRSFDASGKRIGFVGHDGMFEIPFYVSAELFPKAGCESDYLAAFDAGIDVIHEAARKVYVFGSQEVYVLNRKNCRSLN</sequence>
<keyword evidence="2" id="KW-1185">Reference proteome</keyword>
<name>A0A2C9D679_9HYPH</name>
<dbReference type="KEGG" id="hdi:HDIA_1484"/>
<dbReference type="EMBL" id="LT960614">
    <property type="protein sequence ID" value="SON55025.1"/>
    <property type="molecule type" value="Genomic_DNA"/>
</dbReference>
<dbReference type="InterPro" id="IPR009962">
    <property type="entry name" value="DUF1488"/>
</dbReference>
<evidence type="ECO:0000313" key="1">
    <source>
        <dbReference type="EMBL" id="SON55025.1"/>
    </source>
</evidence>
<organism evidence="1 2">
    <name type="scientific">Hartmannibacter diazotrophicus</name>
    <dbReference type="NCBI Taxonomy" id="1482074"/>
    <lineage>
        <taxon>Bacteria</taxon>
        <taxon>Pseudomonadati</taxon>
        <taxon>Pseudomonadota</taxon>
        <taxon>Alphaproteobacteria</taxon>
        <taxon>Hyphomicrobiales</taxon>
        <taxon>Pleomorphomonadaceae</taxon>
        <taxon>Hartmannibacter</taxon>
    </lineage>
</organism>
<proteinExistence type="predicted"/>
<dbReference type="Proteomes" id="UP000223606">
    <property type="component" value="Chromosome 1"/>
</dbReference>
<evidence type="ECO:0000313" key="2">
    <source>
        <dbReference type="Proteomes" id="UP000223606"/>
    </source>
</evidence>